<comment type="cofactor">
    <cofactor evidence="1">
        <name>Fe(3+)</name>
        <dbReference type="ChEBI" id="CHEBI:29034"/>
    </cofactor>
</comment>
<dbReference type="Gene3D" id="2.60.130.10">
    <property type="entry name" value="Aromatic compound dioxygenase"/>
    <property type="match status" value="1"/>
</dbReference>
<feature type="domain" description="Catechol dioxygenase N-terminal" evidence="8">
    <location>
        <begin position="22"/>
        <end position="90"/>
    </location>
</feature>
<organism evidence="9 10">
    <name type="scientific">Methylobacterium aquaticum</name>
    <dbReference type="NCBI Taxonomy" id="270351"/>
    <lineage>
        <taxon>Bacteria</taxon>
        <taxon>Pseudomonadati</taxon>
        <taxon>Pseudomonadota</taxon>
        <taxon>Alphaproteobacteria</taxon>
        <taxon>Hyphomicrobiales</taxon>
        <taxon>Methylobacteriaceae</taxon>
        <taxon>Methylobacterium</taxon>
    </lineage>
</organism>
<dbReference type="PATRIC" id="fig|270351.10.peg.1119"/>
<evidence type="ECO:0000256" key="6">
    <source>
        <dbReference type="ARBA" id="ARBA00023004"/>
    </source>
</evidence>
<dbReference type="GO" id="GO:0008199">
    <property type="term" value="F:ferric iron binding"/>
    <property type="evidence" value="ECO:0007669"/>
    <property type="project" value="InterPro"/>
</dbReference>
<dbReference type="Pfam" id="PF04444">
    <property type="entry name" value="Dioxygenase_N"/>
    <property type="match status" value="1"/>
</dbReference>
<dbReference type="PANTHER" id="PTHR33711:SF7">
    <property type="entry name" value="INTRADIOL RING-CLEAVAGE DIOXYGENASES DOMAIN-CONTAINING PROTEIN-RELATED"/>
    <property type="match status" value="1"/>
</dbReference>
<evidence type="ECO:0000256" key="2">
    <source>
        <dbReference type="ARBA" id="ARBA00007825"/>
    </source>
</evidence>
<dbReference type="KEGG" id="maqu:Maq22A_c05890"/>
<evidence type="ECO:0000259" key="7">
    <source>
        <dbReference type="Pfam" id="PF00775"/>
    </source>
</evidence>
<evidence type="ECO:0000313" key="10">
    <source>
        <dbReference type="Proteomes" id="UP000061432"/>
    </source>
</evidence>
<dbReference type="InterPro" id="IPR007535">
    <property type="entry name" value="Catechol_dOase_N"/>
</dbReference>
<comment type="similarity">
    <text evidence="2">Belongs to the intradiol ring-cleavage dioxygenase family.</text>
</comment>
<evidence type="ECO:0000313" key="9">
    <source>
        <dbReference type="EMBL" id="BAQ44542.1"/>
    </source>
</evidence>
<keyword evidence="5" id="KW-0560">Oxidoreductase</keyword>
<reference evidence="10" key="2">
    <citation type="submission" date="2015-01" db="EMBL/GenBank/DDBJ databases">
        <title>Complete genome sequence of Methylobacterium aquaticum strain 22A.</title>
        <authorList>
            <person name="Tani A."/>
            <person name="Ogura Y."/>
            <person name="Hayashi T."/>
        </authorList>
    </citation>
    <scope>NUCLEOTIDE SEQUENCE [LARGE SCALE GENOMIC DNA]</scope>
    <source>
        <strain evidence="10">MA-22A</strain>
    </source>
</reference>
<dbReference type="OrthoDB" id="9800887at2"/>
<feature type="domain" description="Intradiol ring-cleavage dioxygenases" evidence="7">
    <location>
        <begin position="103"/>
        <end position="260"/>
    </location>
</feature>
<keyword evidence="4 9" id="KW-0223">Dioxygenase</keyword>
<evidence type="ECO:0000256" key="1">
    <source>
        <dbReference type="ARBA" id="ARBA00001965"/>
    </source>
</evidence>
<dbReference type="InterPro" id="IPR015889">
    <property type="entry name" value="Intradiol_dOase_core"/>
</dbReference>
<evidence type="ECO:0000256" key="3">
    <source>
        <dbReference type="ARBA" id="ARBA00022723"/>
    </source>
</evidence>
<dbReference type="SUPFAM" id="SSF49482">
    <property type="entry name" value="Aromatic compound dioxygenase"/>
    <property type="match status" value="1"/>
</dbReference>
<dbReference type="Proteomes" id="UP000061432">
    <property type="component" value="Chromosome"/>
</dbReference>
<accession>A0A0C6FCD0</accession>
<gene>
    <name evidence="9" type="primary">pcaH</name>
    <name evidence="9" type="ORF">Maq22A_c05890</name>
</gene>
<dbReference type="AlphaFoldDB" id="A0A0C6FCD0"/>
<evidence type="ECO:0000256" key="5">
    <source>
        <dbReference type="ARBA" id="ARBA00023002"/>
    </source>
</evidence>
<proteinExistence type="inferred from homology"/>
<dbReference type="InterPro" id="IPR000627">
    <property type="entry name" value="Intradiol_dOase_C"/>
</dbReference>
<dbReference type="Pfam" id="PF00775">
    <property type="entry name" value="Dioxygenase_C"/>
    <property type="match status" value="1"/>
</dbReference>
<evidence type="ECO:0000259" key="8">
    <source>
        <dbReference type="Pfam" id="PF04444"/>
    </source>
</evidence>
<keyword evidence="6" id="KW-0408">Iron</keyword>
<name>A0A0C6FCD0_9HYPH</name>
<dbReference type="EMBL" id="AP014704">
    <property type="protein sequence ID" value="BAQ44542.1"/>
    <property type="molecule type" value="Genomic_DNA"/>
</dbReference>
<dbReference type="GO" id="GO:0009712">
    <property type="term" value="P:catechol-containing compound metabolic process"/>
    <property type="evidence" value="ECO:0007669"/>
    <property type="project" value="InterPro"/>
</dbReference>
<keyword evidence="3" id="KW-0479">Metal-binding</keyword>
<sequence>MRIERQQDVTPAVLEVMARTRDPRLREIMTSLITHLHGFVRDVRLTESEFRDATAILNEIGALASDSHNEFVLMAGSLGVSSLVCLLNNGDHGNTETSQSLLGPFWRLNAPRVANGGTIVRSDTPGDPLLVNARVVDGGGRPIAGAEVDVWHASPVGLYENQDPEQAEMNLRGKFTTDGDGRFWFRSVMMIGYPIPTDGVVGRLLAAQGRHPMRPAHLHALIFKPGFKVLISQVYDANDPHIDSDVQFGVTKALVGDFVRHDRPHPDAAEVAAPWYALDYTYVMEPGEAVLPRPPIK</sequence>
<protein>
    <submittedName>
        <fullName evidence="9">Catechol 1,2-dioxygenase</fullName>
    </submittedName>
</protein>
<reference evidence="9 10" key="1">
    <citation type="journal article" date="2015" name="Genome Announc.">
        <title>Complete Genome Sequence of Methylobacterium aquaticum Strain 22A, Isolated from Racomitrium japonicum Moss.</title>
        <authorList>
            <person name="Tani A."/>
            <person name="Ogura Y."/>
            <person name="Hayashi T."/>
            <person name="Kimbara K."/>
        </authorList>
    </citation>
    <scope>NUCLEOTIDE SEQUENCE [LARGE SCALE GENOMIC DNA]</scope>
    <source>
        <strain evidence="9 10">MA-22A</strain>
    </source>
</reference>
<dbReference type="STRING" id="270351.Maq22A_c05890"/>
<dbReference type="GO" id="GO:0018576">
    <property type="term" value="F:catechol 1,2-dioxygenase activity"/>
    <property type="evidence" value="ECO:0007669"/>
    <property type="project" value="InterPro"/>
</dbReference>
<dbReference type="PANTHER" id="PTHR33711">
    <property type="entry name" value="DIOXYGENASE, PUTATIVE (AFU_ORTHOLOGUE AFUA_2G02910)-RELATED"/>
    <property type="match status" value="1"/>
</dbReference>
<evidence type="ECO:0000256" key="4">
    <source>
        <dbReference type="ARBA" id="ARBA00022964"/>
    </source>
</evidence>
<dbReference type="RefSeq" id="WP_060846032.1">
    <property type="nucleotide sequence ID" value="NZ_AP014704.1"/>
</dbReference>
<dbReference type="InterPro" id="IPR050770">
    <property type="entry name" value="Intradiol_RC_Dioxygenase"/>
</dbReference>